<dbReference type="RefSeq" id="WP_003711562.1">
    <property type="nucleotide sequence ID" value="NZ_AFTL01000019.1"/>
</dbReference>
<protein>
    <submittedName>
        <fullName evidence="1">Uncharacterized protein</fullName>
    </submittedName>
</protein>
<dbReference type="EMBL" id="AFTL01000019">
    <property type="protein sequence ID" value="EGS35931.1"/>
    <property type="molecule type" value="Genomic_DNA"/>
</dbReference>
<organism evidence="1 2">
    <name type="scientific">Limosilactobacillus oris F0423</name>
    <dbReference type="NCBI Taxonomy" id="944562"/>
    <lineage>
        <taxon>Bacteria</taxon>
        <taxon>Bacillati</taxon>
        <taxon>Bacillota</taxon>
        <taxon>Bacilli</taxon>
        <taxon>Lactobacillales</taxon>
        <taxon>Lactobacillaceae</taxon>
        <taxon>Limosilactobacillus</taxon>
    </lineage>
</organism>
<accession>A0ABN0D4V7</accession>
<comment type="caution">
    <text evidence="1">The sequence shown here is derived from an EMBL/GenBank/DDBJ whole genome shotgun (WGS) entry which is preliminary data.</text>
</comment>
<reference evidence="1 2" key="1">
    <citation type="submission" date="2011-05" db="EMBL/GenBank/DDBJ databases">
        <authorList>
            <person name="Durkin A.S."/>
            <person name="Kim M."/>
            <person name="Radune D."/>
            <person name="Hostetler J."/>
            <person name="Torralba M."/>
            <person name="Gillis M."/>
            <person name="Methe B."/>
            <person name="Sutton G."/>
            <person name="Nelson K.E."/>
        </authorList>
    </citation>
    <scope>NUCLEOTIDE SEQUENCE [LARGE SCALE GENOMIC DNA]</scope>
    <source>
        <strain evidence="1 2">F0423</strain>
    </source>
</reference>
<dbReference type="Proteomes" id="UP000006035">
    <property type="component" value="Unassembled WGS sequence"/>
</dbReference>
<gene>
    <name evidence="1" type="ORF">HMPREF9102_1233</name>
</gene>
<evidence type="ECO:0000313" key="1">
    <source>
        <dbReference type="EMBL" id="EGS35931.1"/>
    </source>
</evidence>
<keyword evidence="2" id="KW-1185">Reference proteome</keyword>
<proteinExistence type="predicted"/>
<name>A0ABN0D4V7_9LACO</name>
<sequence length="560" mass="66052">MDTNFTDKYIKNNLESIEFESEDFKSTEFNNGVYNSILKLKILNETGKANVLASANFFIVNGKTTDIVDAADSESGDLYFVAESMVNYFKINQYSSIAILDNYSLFSSKATVVSKKMLFEEYILPYFKDRRIDYIAFCNAGFEFTDNKIKQQFLDELFDDMTVINTKKTINDDWKSTVNLIDMNYTTELETNPYLEDDEISNANTSELTIDPFIEEYKIETGKKLPKNFEADYEKYIFNDEQQLSNSIKERIINVYKFKKNIYYSEDGRRITVTNEDRKEMENFLDIKKSFENIEELYNRVTYSYKNLISGFLLTDTATNSNVTVGAFLSDGNMFIDYLDQKWLTQYIPEFKNSWKKLCAYTYDNNLGYRLCYNLRNFDQHPRNHAASPIISETVEKIDEDRVEYYLNMSGLYNDRQIRNKMEKDFSYLQKSENNEFSKYTRNYMINLTLLYNLALTYFFTKNIEKIRYIYSYLSRRNFDRVMIKSVDDCNEKIIGTAYANDVISTLDIDDFLHCFESKGIINEQNILDIRNGRSDTPNSYLTPTQILKNVIKERFLYTE</sequence>
<evidence type="ECO:0000313" key="2">
    <source>
        <dbReference type="Proteomes" id="UP000006035"/>
    </source>
</evidence>